<accession>A0AAV7QCZ4</accession>
<protein>
    <submittedName>
        <fullName evidence="2">Uncharacterized protein</fullName>
    </submittedName>
</protein>
<dbReference type="Proteomes" id="UP001066276">
    <property type="component" value="Chromosome 6"/>
</dbReference>
<dbReference type="AlphaFoldDB" id="A0AAV7QCZ4"/>
<feature type="compositionally biased region" description="Low complexity" evidence="1">
    <location>
        <begin position="56"/>
        <end position="70"/>
    </location>
</feature>
<name>A0AAV7QCZ4_PLEWA</name>
<gene>
    <name evidence="2" type="ORF">NDU88_004421</name>
</gene>
<feature type="region of interest" description="Disordered" evidence="1">
    <location>
        <begin position="56"/>
        <end position="125"/>
    </location>
</feature>
<feature type="region of interest" description="Disordered" evidence="1">
    <location>
        <begin position="1"/>
        <end position="30"/>
    </location>
</feature>
<comment type="caution">
    <text evidence="2">The sequence shown here is derived from an EMBL/GenBank/DDBJ whole genome shotgun (WGS) entry which is preliminary data.</text>
</comment>
<evidence type="ECO:0000313" key="2">
    <source>
        <dbReference type="EMBL" id="KAJ1138030.1"/>
    </source>
</evidence>
<proteinExistence type="predicted"/>
<organism evidence="2 3">
    <name type="scientific">Pleurodeles waltl</name>
    <name type="common">Iberian ribbed newt</name>
    <dbReference type="NCBI Taxonomy" id="8319"/>
    <lineage>
        <taxon>Eukaryota</taxon>
        <taxon>Metazoa</taxon>
        <taxon>Chordata</taxon>
        <taxon>Craniata</taxon>
        <taxon>Vertebrata</taxon>
        <taxon>Euteleostomi</taxon>
        <taxon>Amphibia</taxon>
        <taxon>Batrachia</taxon>
        <taxon>Caudata</taxon>
        <taxon>Salamandroidea</taxon>
        <taxon>Salamandridae</taxon>
        <taxon>Pleurodelinae</taxon>
        <taxon>Pleurodeles</taxon>
    </lineage>
</organism>
<evidence type="ECO:0000256" key="1">
    <source>
        <dbReference type="SAM" id="MobiDB-lite"/>
    </source>
</evidence>
<sequence>MQGPATPLSNIDVSVTAEKDPGSPPFTGSPRFHCLENREALPISLAVLRSPLLRSFPLSSGSSGPLLLAPEGPPRSKYRRPPWRLPAAARSTPRLAATRVPGSLTRTPDAVAAPRSSGFTLSGVS</sequence>
<evidence type="ECO:0000313" key="3">
    <source>
        <dbReference type="Proteomes" id="UP001066276"/>
    </source>
</evidence>
<reference evidence="2" key="1">
    <citation type="journal article" date="2022" name="bioRxiv">
        <title>Sequencing and chromosome-scale assembly of the giantPleurodeles waltlgenome.</title>
        <authorList>
            <person name="Brown T."/>
            <person name="Elewa A."/>
            <person name="Iarovenko S."/>
            <person name="Subramanian E."/>
            <person name="Araus A.J."/>
            <person name="Petzold A."/>
            <person name="Susuki M."/>
            <person name="Suzuki K.-i.T."/>
            <person name="Hayashi T."/>
            <person name="Toyoda A."/>
            <person name="Oliveira C."/>
            <person name="Osipova E."/>
            <person name="Leigh N.D."/>
            <person name="Simon A."/>
            <person name="Yun M.H."/>
        </authorList>
    </citation>
    <scope>NUCLEOTIDE SEQUENCE</scope>
    <source>
        <strain evidence="2">20211129_DDA</strain>
        <tissue evidence="2">Liver</tissue>
    </source>
</reference>
<keyword evidence="3" id="KW-1185">Reference proteome</keyword>
<dbReference type="EMBL" id="JANPWB010000010">
    <property type="protein sequence ID" value="KAJ1138030.1"/>
    <property type="molecule type" value="Genomic_DNA"/>
</dbReference>